<dbReference type="OrthoDB" id="5784527at2759"/>
<gene>
    <name evidence="2" type="primary">Acey_s0036.g3180</name>
    <name evidence="2" type="ORF">Y032_0036g3180</name>
</gene>
<dbReference type="EMBL" id="JARK01001372">
    <property type="protein sequence ID" value="EYC15499.1"/>
    <property type="molecule type" value="Genomic_DNA"/>
</dbReference>
<evidence type="ECO:0000313" key="3">
    <source>
        <dbReference type="Proteomes" id="UP000024635"/>
    </source>
</evidence>
<dbReference type="AlphaFoldDB" id="A0A016UJF7"/>
<reference evidence="3" key="1">
    <citation type="journal article" date="2015" name="Nat. Genet.">
        <title>The genome and transcriptome of the zoonotic hookworm Ancylostoma ceylanicum identify infection-specific gene families.</title>
        <authorList>
            <person name="Schwarz E.M."/>
            <person name="Hu Y."/>
            <person name="Antoshechkin I."/>
            <person name="Miller M.M."/>
            <person name="Sternberg P.W."/>
            <person name="Aroian R.V."/>
        </authorList>
    </citation>
    <scope>NUCLEOTIDE SEQUENCE</scope>
    <source>
        <strain evidence="3">HY135</strain>
    </source>
</reference>
<organism evidence="2 3">
    <name type="scientific">Ancylostoma ceylanicum</name>
    <dbReference type="NCBI Taxonomy" id="53326"/>
    <lineage>
        <taxon>Eukaryota</taxon>
        <taxon>Metazoa</taxon>
        <taxon>Ecdysozoa</taxon>
        <taxon>Nematoda</taxon>
        <taxon>Chromadorea</taxon>
        <taxon>Rhabditida</taxon>
        <taxon>Rhabditina</taxon>
        <taxon>Rhabditomorpha</taxon>
        <taxon>Strongyloidea</taxon>
        <taxon>Ancylostomatidae</taxon>
        <taxon>Ancylostomatinae</taxon>
        <taxon>Ancylostoma</taxon>
    </lineage>
</organism>
<feature type="signal peptide" evidence="1">
    <location>
        <begin position="1"/>
        <end position="21"/>
    </location>
</feature>
<keyword evidence="3" id="KW-1185">Reference proteome</keyword>
<dbReference type="InterPro" id="IPR020376">
    <property type="entry name" value="Uncharacterised_F46C5.1"/>
</dbReference>
<dbReference type="Pfam" id="PF17351">
    <property type="entry name" value="DUF5380"/>
    <property type="match status" value="1"/>
</dbReference>
<proteinExistence type="predicted"/>
<keyword evidence="1" id="KW-0732">Signal</keyword>
<feature type="chain" id="PRO_5001492421" evidence="1">
    <location>
        <begin position="22"/>
        <end position="171"/>
    </location>
</feature>
<comment type="caution">
    <text evidence="2">The sequence shown here is derived from an EMBL/GenBank/DDBJ whole genome shotgun (WGS) entry which is preliminary data.</text>
</comment>
<evidence type="ECO:0000256" key="1">
    <source>
        <dbReference type="SAM" id="SignalP"/>
    </source>
</evidence>
<name>A0A016UJF7_9BILA</name>
<accession>A0A016UJF7</accession>
<evidence type="ECO:0000313" key="2">
    <source>
        <dbReference type="EMBL" id="EYC15499.1"/>
    </source>
</evidence>
<dbReference type="Proteomes" id="UP000024635">
    <property type="component" value="Unassembled WGS sequence"/>
</dbReference>
<protein>
    <submittedName>
        <fullName evidence="2">Uncharacterized protein</fullName>
    </submittedName>
</protein>
<sequence length="171" mass="19550">MVCAMKVIAFSLLLIATVGEAKPLVELFGDLMKRHTEIKNQQLMQFIYKAVPYGIDPPNPKIAEYETFKSDKSANFLRDGNGNVVFRQFRRLRLADVSQLSHIPTKWAWLLDVPCLALFILNRKPVLSSSSIHLSTFRCCNDVVAMEYERRKVANELGRMEGGQREWLVSC</sequence>